<reference evidence="1 2" key="1">
    <citation type="journal article" date="2022" name="Nat. Ecol. Evol.">
        <title>A masculinizing supergene underlies an exaggerated male reproductive morph in a spider.</title>
        <authorList>
            <person name="Hendrickx F."/>
            <person name="De Corte Z."/>
            <person name="Sonet G."/>
            <person name="Van Belleghem S.M."/>
            <person name="Kostlbacher S."/>
            <person name="Vangestel C."/>
        </authorList>
    </citation>
    <scope>NUCLEOTIDE SEQUENCE [LARGE SCALE GENOMIC DNA]</scope>
    <source>
        <strain evidence="1">W744_W776</strain>
    </source>
</reference>
<dbReference type="AlphaFoldDB" id="A0AAV6US66"/>
<dbReference type="EMBL" id="JAFNEN010000299">
    <property type="protein sequence ID" value="KAG8186503.1"/>
    <property type="molecule type" value="Genomic_DNA"/>
</dbReference>
<evidence type="ECO:0000313" key="2">
    <source>
        <dbReference type="Proteomes" id="UP000827092"/>
    </source>
</evidence>
<keyword evidence="2" id="KW-1185">Reference proteome</keyword>
<accession>A0AAV6US66</accession>
<gene>
    <name evidence="1" type="ORF">JTE90_004832</name>
</gene>
<name>A0AAV6US66_9ARAC</name>
<sequence>MGDCLNGCNVLLLSRRNGLSMCGAPICASHRQACDGWSISPAALNPQRITHPMHIQQRAGTLVELAGTLRIRQNLLRIKRTLTPISKVYRVEW</sequence>
<protein>
    <submittedName>
        <fullName evidence="1">Uncharacterized protein</fullName>
    </submittedName>
</protein>
<proteinExistence type="predicted"/>
<dbReference type="Proteomes" id="UP000827092">
    <property type="component" value="Unassembled WGS sequence"/>
</dbReference>
<evidence type="ECO:0000313" key="1">
    <source>
        <dbReference type="EMBL" id="KAG8186503.1"/>
    </source>
</evidence>
<comment type="caution">
    <text evidence="1">The sequence shown here is derived from an EMBL/GenBank/DDBJ whole genome shotgun (WGS) entry which is preliminary data.</text>
</comment>
<organism evidence="1 2">
    <name type="scientific">Oedothorax gibbosus</name>
    <dbReference type="NCBI Taxonomy" id="931172"/>
    <lineage>
        <taxon>Eukaryota</taxon>
        <taxon>Metazoa</taxon>
        <taxon>Ecdysozoa</taxon>
        <taxon>Arthropoda</taxon>
        <taxon>Chelicerata</taxon>
        <taxon>Arachnida</taxon>
        <taxon>Araneae</taxon>
        <taxon>Araneomorphae</taxon>
        <taxon>Entelegynae</taxon>
        <taxon>Araneoidea</taxon>
        <taxon>Linyphiidae</taxon>
        <taxon>Erigoninae</taxon>
        <taxon>Oedothorax</taxon>
    </lineage>
</organism>